<dbReference type="EMBL" id="JAUSZT010000001">
    <property type="protein sequence ID" value="MDQ0994844.1"/>
    <property type="molecule type" value="Genomic_DNA"/>
</dbReference>
<name>A0ABU0S282_9HYPH</name>
<accession>A0ABU0S282</accession>
<reference evidence="1 2" key="1">
    <citation type="submission" date="2023-07" db="EMBL/GenBank/DDBJ databases">
        <title>Comparative genomics of wheat-associated soil bacteria to identify genetic determinants of phenazine resistance.</title>
        <authorList>
            <person name="Mouncey N."/>
        </authorList>
    </citation>
    <scope>NUCLEOTIDE SEQUENCE [LARGE SCALE GENOMIC DNA]</scope>
    <source>
        <strain evidence="1 2">W4I11</strain>
    </source>
</reference>
<dbReference type="Proteomes" id="UP001237780">
    <property type="component" value="Unassembled WGS sequence"/>
</dbReference>
<sequence length="98" mass="11215">MWVAAGHPHSAYRCPVPNLQNSNPHDFGRHLISHEDWQRLYAWFALRQAHFAGGGLALKPLQRCCAWFDKLTMRKIVSCNDNCDIANLRSCSPQPPSW</sequence>
<evidence type="ECO:0000313" key="2">
    <source>
        <dbReference type="Proteomes" id="UP001237780"/>
    </source>
</evidence>
<organism evidence="1 2">
    <name type="scientific">Phyllobacterium ifriqiyense</name>
    <dbReference type="NCBI Taxonomy" id="314238"/>
    <lineage>
        <taxon>Bacteria</taxon>
        <taxon>Pseudomonadati</taxon>
        <taxon>Pseudomonadota</taxon>
        <taxon>Alphaproteobacteria</taxon>
        <taxon>Hyphomicrobiales</taxon>
        <taxon>Phyllobacteriaceae</taxon>
        <taxon>Phyllobacterium</taxon>
    </lineage>
</organism>
<protein>
    <submittedName>
        <fullName evidence="1">Uncharacterized protein</fullName>
    </submittedName>
</protein>
<keyword evidence="2" id="KW-1185">Reference proteome</keyword>
<evidence type="ECO:0000313" key="1">
    <source>
        <dbReference type="EMBL" id="MDQ0994844.1"/>
    </source>
</evidence>
<comment type="caution">
    <text evidence="1">The sequence shown here is derived from an EMBL/GenBank/DDBJ whole genome shotgun (WGS) entry which is preliminary data.</text>
</comment>
<gene>
    <name evidence="1" type="ORF">QFZ34_000021</name>
</gene>
<proteinExistence type="predicted"/>